<dbReference type="InterPro" id="IPR001387">
    <property type="entry name" value="Cro/C1-type_HTH"/>
</dbReference>
<accession>A0ABS5NV76</accession>
<comment type="caution">
    <text evidence="2">The sequence shown here is derived from an EMBL/GenBank/DDBJ whole genome shotgun (WGS) entry which is preliminary data.</text>
</comment>
<dbReference type="InterPro" id="IPR010982">
    <property type="entry name" value="Lambda_DNA-bd_dom_sf"/>
</dbReference>
<dbReference type="Pfam" id="PF13443">
    <property type="entry name" value="HTH_26"/>
    <property type="match status" value="1"/>
</dbReference>
<protein>
    <submittedName>
        <fullName evidence="2">Helix-turn-helix transcriptional regulator</fullName>
    </submittedName>
</protein>
<dbReference type="SUPFAM" id="SSF47413">
    <property type="entry name" value="lambda repressor-like DNA-binding domains"/>
    <property type="match status" value="1"/>
</dbReference>
<evidence type="ECO:0000259" key="1">
    <source>
        <dbReference type="PROSITE" id="PS50943"/>
    </source>
</evidence>
<feature type="domain" description="HTH cro/C1-type" evidence="1">
    <location>
        <begin position="6"/>
        <end position="60"/>
    </location>
</feature>
<dbReference type="SMART" id="SM00530">
    <property type="entry name" value="HTH_XRE"/>
    <property type="match status" value="1"/>
</dbReference>
<sequence length="69" mass="8047">MFENKLDYWMEKRGMKNKHIAKLCGVSETTFSKWRKNKTQPELEPAAIIAKALSISVDQLIYGEEEEEN</sequence>
<dbReference type="RefSeq" id="WP_213103142.1">
    <property type="nucleotide sequence ID" value="NZ_JAGYPM010000003.1"/>
</dbReference>
<dbReference type="CDD" id="cd00093">
    <property type="entry name" value="HTH_XRE"/>
    <property type="match status" value="1"/>
</dbReference>
<evidence type="ECO:0000313" key="3">
    <source>
        <dbReference type="Proteomes" id="UP000681027"/>
    </source>
</evidence>
<gene>
    <name evidence="2" type="ORF">KHA94_16160</name>
</gene>
<name>A0ABS5NV76_9BACI</name>
<dbReference type="Proteomes" id="UP000681027">
    <property type="component" value="Unassembled WGS sequence"/>
</dbReference>
<keyword evidence="3" id="KW-1185">Reference proteome</keyword>
<dbReference type="Gene3D" id="1.10.260.40">
    <property type="entry name" value="lambda repressor-like DNA-binding domains"/>
    <property type="match status" value="1"/>
</dbReference>
<dbReference type="EMBL" id="JAGYPM010000003">
    <property type="protein sequence ID" value="MBS4191724.1"/>
    <property type="molecule type" value="Genomic_DNA"/>
</dbReference>
<dbReference type="PROSITE" id="PS50943">
    <property type="entry name" value="HTH_CROC1"/>
    <property type="match status" value="1"/>
</dbReference>
<reference evidence="2 3" key="1">
    <citation type="submission" date="2021-05" db="EMBL/GenBank/DDBJ databases">
        <title>Novel Bacillus species.</title>
        <authorList>
            <person name="Liu G."/>
        </authorList>
    </citation>
    <scope>NUCLEOTIDE SEQUENCE [LARGE SCALE GENOMIC DNA]</scope>
    <source>
        <strain evidence="2 3">FJAT-49705</strain>
    </source>
</reference>
<evidence type="ECO:0000313" key="2">
    <source>
        <dbReference type="EMBL" id="MBS4191724.1"/>
    </source>
</evidence>
<organism evidence="2 3">
    <name type="scientific">Cytobacillus citreus</name>
    <dbReference type="NCBI Taxonomy" id="2833586"/>
    <lineage>
        <taxon>Bacteria</taxon>
        <taxon>Bacillati</taxon>
        <taxon>Bacillota</taxon>
        <taxon>Bacilli</taxon>
        <taxon>Bacillales</taxon>
        <taxon>Bacillaceae</taxon>
        <taxon>Cytobacillus</taxon>
    </lineage>
</organism>
<proteinExistence type="predicted"/>